<evidence type="ECO:0000256" key="2">
    <source>
        <dbReference type="SAM" id="SignalP"/>
    </source>
</evidence>
<feature type="signal peptide" evidence="2">
    <location>
        <begin position="1"/>
        <end position="21"/>
    </location>
</feature>
<keyword evidence="1" id="KW-0646">Protease inhibitor</keyword>
<keyword evidence="1" id="KW-0722">Serine protease inhibitor</keyword>
<comment type="caution">
    <text evidence="3">The sequence shown here is derived from an EMBL/GenBank/DDBJ whole genome shotgun (WGS) entry which is preliminary data.</text>
</comment>
<protein>
    <recommendedName>
        <fullName evidence="5">TIL domain-containing protein</fullName>
    </recommendedName>
</protein>
<proteinExistence type="predicted"/>
<dbReference type="GO" id="GO:0004867">
    <property type="term" value="F:serine-type endopeptidase inhibitor activity"/>
    <property type="evidence" value="ECO:0007669"/>
    <property type="project" value="UniProtKB-KW"/>
</dbReference>
<dbReference type="SUPFAM" id="SSF57567">
    <property type="entry name" value="Serine protease inhibitors"/>
    <property type="match status" value="1"/>
</dbReference>
<feature type="chain" id="PRO_5044879627" description="TIL domain-containing protein" evidence="2">
    <location>
        <begin position="22"/>
        <end position="100"/>
    </location>
</feature>
<keyword evidence="4" id="KW-1185">Reference proteome</keyword>
<keyword evidence="2" id="KW-0732">Signal</keyword>
<accession>A0ABD2KQQ8</accession>
<dbReference type="InterPro" id="IPR036084">
    <property type="entry name" value="Ser_inhib-like_sf"/>
</dbReference>
<dbReference type="AlphaFoldDB" id="A0ABD2KQQ8"/>
<evidence type="ECO:0000256" key="1">
    <source>
        <dbReference type="ARBA" id="ARBA00022900"/>
    </source>
</evidence>
<evidence type="ECO:0000313" key="3">
    <source>
        <dbReference type="EMBL" id="KAL3105292.1"/>
    </source>
</evidence>
<sequence>MFRIPCLILFFVILPLITVQSFHDNDHDDDRDDDRNDGRCMCPPNEKPGDRKCNGCEPSCANPNPAFCTLMICPPCTCECVDGLVRDSISNKCVPKEQCP</sequence>
<dbReference type="Proteomes" id="UP001620626">
    <property type="component" value="Unassembled WGS sequence"/>
</dbReference>
<dbReference type="Gene3D" id="2.10.25.10">
    <property type="entry name" value="Laminin"/>
    <property type="match status" value="1"/>
</dbReference>
<gene>
    <name evidence="3" type="ORF">niasHT_029751</name>
</gene>
<evidence type="ECO:0008006" key="5">
    <source>
        <dbReference type="Google" id="ProtNLM"/>
    </source>
</evidence>
<evidence type="ECO:0000313" key="4">
    <source>
        <dbReference type="Proteomes" id="UP001620626"/>
    </source>
</evidence>
<reference evidence="3 4" key="1">
    <citation type="submission" date="2024-10" db="EMBL/GenBank/DDBJ databases">
        <authorList>
            <person name="Kim D."/>
        </authorList>
    </citation>
    <scope>NUCLEOTIDE SEQUENCE [LARGE SCALE GENOMIC DNA]</scope>
    <source>
        <strain evidence="3">BH-2024</strain>
    </source>
</reference>
<name>A0ABD2KQQ8_9BILA</name>
<dbReference type="EMBL" id="JBICBT010000689">
    <property type="protein sequence ID" value="KAL3105292.1"/>
    <property type="molecule type" value="Genomic_DNA"/>
</dbReference>
<organism evidence="3 4">
    <name type="scientific">Heterodera trifolii</name>
    <dbReference type="NCBI Taxonomy" id="157864"/>
    <lineage>
        <taxon>Eukaryota</taxon>
        <taxon>Metazoa</taxon>
        <taxon>Ecdysozoa</taxon>
        <taxon>Nematoda</taxon>
        <taxon>Chromadorea</taxon>
        <taxon>Rhabditida</taxon>
        <taxon>Tylenchina</taxon>
        <taxon>Tylenchomorpha</taxon>
        <taxon>Tylenchoidea</taxon>
        <taxon>Heteroderidae</taxon>
        <taxon>Heteroderinae</taxon>
        <taxon>Heterodera</taxon>
    </lineage>
</organism>